<dbReference type="Gene3D" id="3.40.50.150">
    <property type="entry name" value="Vaccinia Virus protein VP39"/>
    <property type="match status" value="1"/>
</dbReference>
<evidence type="ECO:0000256" key="3">
    <source>
        <dbReference type="ARBA" id="ARBA00022691"/>
    </source>
</evidence>
<dbReference type="InterPro" id="IPR001077">
    <property type="entry name" value="COMT_C"/>
</dbReference>
<sequence>MTAEHSPAYRLNDLMTGYWKTQAISVAANLGIADQLTQEPLGSAALAERLSVDHDSLHRLLLFLVTLGVLAGNEDTGYTVTEVGELLRSDNPGTMAHYATIYGAEFYQAWGNLEEAVRTGKSGFSAAFGEELFPYLRKHPETSLRYERAMIAGANFFSEVDSVHPFPETGLVVDIAGGHGLLLRQILGKRPALRGMLFDRPQVIAEAKEQGFLADLTDRCALVAGDIFETAPSGGDLYLMSRLLHCFDDEGCLALLRNCRDAFPTHAKLLIVERLLPEDGGPSLTPGYNMHMLAVMGQGRERTRGEFADLLTQTGFRLETTHSLPLDAHVLVATRA</sequence>
<evidence type="ECO:0000259" key="5">
    <source>
        <dbReference type="Pfam" id="PF08100"/>
    </source>
</evidence>
<feature type="domain" description="O-methyltransferase dimerisation" evidence="5">
    <location>
        <begin position="13"/>
        <end position="87"/>
    </location>
</feature>
<dbReference type="SUPFAM" id="SSF53335">
    <property type="entry name" value="S-adenosyl-L-methionine-dependent methyltransferases"/>
    <property type="match status" value="1"/>
</dbReference>
<dbReference type="InterPro" id="IPR016461">
    <property type="entry name" value="COMT-like"/>
</dbReference>
<protein>
    <submittedName>
        <fullName evidence="6">Dimerization domain-containing protein</fullName>
    </submittedName>
</protein>
<evidence type="ECO:0000256" key="1">
    <source>
        <dbReference type="ARBA" id="ARBA00022603"/>
    </source>
</evidence>
<keyword evidence="3" id="KW-0949">S-adenosyl-L-methionine</keyword>
<gene>
    <name evidence="6" type="ORF">LV75_006028</name>
</gene>
<evidence type="ECO:0000256" key="2">
    <source>
        <dbReference type="ARBA" id="ARBA00022679"/>
    </source>
</evidence>
<keyword evidence="1" id="KW-0489">Methyltransferase</keyword>
<dbReference type="SUPFAM" id="SSF46785">
    <property type="entry name" value="Winged helix' DNA-binding domain"/>
    <property type="match status" value="1"/>
</dbReference>
<feature type="domain" description="O-methyltransferase C-terminal" evidence="4">
    <location>
        <begin position="110"/>
        <end position="317"/>
    </location>
</feature>
<dbReference type="Proteomes" id="UP001205185">
    <property type="component" value="Unassembled WGS sequence"/>
</dbReference>
<accession>A0ABT1ILV6</accession>
<keyword evidence="2" id="KW-0808">Transferase</keyword>
<dbReference type="Pfam" id="PF00891">
    <property type="entry name" value="Methyltransf_2"/>
    <property type="match status" value="1"/>
</dbReference>
<proteinExistence type="predicted"/>
<organism evidence="6 7">
    <name type="scientific">Actinokineospora diospyrosa</name>
    <dbReference type="NCBI Taxonomy" id="103728"/>
    <lineage>
        <taxon>Bacteria</taxon>
        <taxon>Bacillati</taxon>
        <taxon>Actinomycetota</taxon>
        <taxon>Actinomycetes</taxon>
        <taxon>Pseudonocardiales</taxon>
        <taxon>Pseudonocardiaceae</taxon>
        <taxon>Actinokineospora</taxon>
    </lineage>
</organism>
<evidence type="ECO:0000259" key="4">
    <source>
        <dbReference type="Pfam" id="PF00891"/>
    </source>
</evidence>
<evidence type="ECO:0000313" key="7">
    <source>
        <dbReference type="Proteomes" id="UP001205185"/>
    </source>
</evidence>
<dbReference type="PANTHER" id="PTHR43712:SF2">
    <property type="entry name" value="O-METHYLTRANSFERASE CICE"/>
    <property type="match status" value="1"/>
</dbReference>
<dbReference type="PROSITE" id="PS51683">
    <property type="entry name" value="SAM_OMT_II"/>
    <property type="match status" value="1"/>
</dbReference>
<name>A0ABT1ILV6_9PSEU</name>
<dbReference type="PIRSF" id="PIRSF005739">
    <property type="entry name" value="O-mtase"/>
    <property type="match status" value="1"/>
</dbReference>
<dbReference type="InterPro" id="IPR012967">
    <property type="entry name" value="COMT_dimerisation"/>
</dbReference>
<dbReference type="RefSeq" id="WP_253890700.1">
    <property type="nucleotide sequence ID" value="NZ_BAAAVB010000004.1"/>
</dbReference>
<dbReference type="Pfam" id="PF08100">
    <property type="entry name" value="Dimerisation"/>
    <property type="match status" value="1"/>
</dbReference>
<dbReference type="PANTHER" id="PTHR43712">
    <property type="entry name" value="PUTATIVE (AFU_ORTHOLOGUE AFUA_4G14580)-RELATED"/>
    <property type="match status" value="1"/>
</dbReference>
<dbReference type="Gene3D" id="1.10.287.1350">
    <property type="match status" value="1"/>
</dbReference>
<dbReference type="EMBL" id="JAMTCO010000017">
    <property type="protein sequence ID" value="MCP2273498.1"/>
    <property type="molecule type" value="Genomic_DNA"/>
</dbReference>
<dbReference type="InterPro" id="IPR036388">
    <property type="entry name" value="WH-like_DNA-bd_sf"/>
</dbReference>
<dbReference type="InterPro" id="IPR029063">
    <property type="entry name" value="SAM-dependent_MTases_sf"/>
</dbReference>
<reference evidence="6 7" key="1">
    <citation type="submission" date="2022-06" db="EMBL/GenBank/DDBJ databases">
        <title>Genomic Encyclopedia of Archaeal and Bacterial Type Strains, Phase II (KMG-II): from individual species to whole genera.</title>
        <authorList>
            <person name="Goeker M."/>
        </authorList>
    </citation>
    <scope>NUCLEOTIDE SEQUENCE [LARGE SCALE GENOMIC DNA]</scope>
    <source>
        <strain evidence="6 7">DSM 44255</strain>
    </source>
</reference>
<dbReference type="Gene3D" id="1.10.10.10">
    <property type="entry name" value="Winged helix-like DNA-binding domain superfamily/Winged helix DNA-binding domain"/>
    <property type="match status" value="1"/>
</dbReference>
<keyword evidence="7" id="KW-1185">Reference proteome</keyword>
<comment type="caution">
    <text evidence="6">The sequence shown here is derived from an EMBL/GenBank/DDBJ whole genome shotgun (WGS) entry which is preliminary data.</text>
</comment>
<dbReference type="InterPro" id="IPR036390">
    <property type="entry name" value="WH_DNA-bd_sf"/>
</dbReference>
<evidence type="ECO:0000313" key="6">
    <source>
        <dbReference type="EMBL" id="MCP2273498.1"/>
    </source>
</evidence>